<evidence type="ECO:0000313" key="5">
    <source>
        <dbReference type="Proteomes" id="UP000182229"/>
    </source>
</evidence>
<dbReference type="EMBL" id="MPIN01000002">
    <property type="protein sequence ID" value="OJH40844.1"/>
    <property type="molecule type" value="Genomic_DNA"/>
</dbReference>
<feature type="domain" description="Ap4A phosphorylase 1/2 N-terminal" evidence="3">
    <location>
        <begin position="10"/>
        <end position="177"/>
    </location>
</feature>
<dbReference type="PANTHER" id="PTHR38420:SF1">
    <property type="entry name" value="PUTATIVE (AFU_ORTHOLOGUE AFUA_5G14690)-RELATED"/>
    <property type="match status" value="1"/>
</dbReference>
<gene>
    <name evidence="4" type="ORF">BON30_07905</name>
</gene>
<evidence type="ECO:0000313" key="4">
    <source>
        <dbReference type="EMBL" id="OJH40844.1"/>
    </source>
</evidence>
<dbReference type="InterPro" id="IPR009163">
    <property type="entry name" value="Ap4A_phos1/2"/>
</dbReference>
<dbReference type="Proteomes" id="UP000182229">
    <property type="component" value="Unassembled WGS sequence"/>
</dbReference>
<accession>A0A1L9BEZ8</accession>
<dbReference type="Pfam" id="PF09830">
    <property type="entry name" value="ATP_transf"/>
    <property type="match status" value="1"/>
</dbReference>
<keyword evidence="5" id="KW-1185">Reference proteome</keyword>
<reference evidence="4 5" key="2">
    <citation type="submission" date="2016-12" db="EMBL/GenBank/DDBJ databases">
        <title>Draft Genome Sequence of Cystobacter ferrugineus Strain Cbfe23.</title>
        <authorList>
            <person name="Akbar S."/>
            <person name="Dowd S.E."/>
            <person name="Stevens D.C."/>
        </authorList>
    </citation>
    <scope>NUCLEOTIDE SEQUENCE [LARGE SCALE GENOMIC DNA]</scope>
    <source>
        <strain evidence="4 5">Cbfe23</strain>
    </source>
</reference>
<proteinExistence type="predicted"/>
<feature type="domain" description="ATP adenylyltransferase C-terminal" evidence="2">
    <location>
        <begin position="192"/>
        <end position="293"/>
    </location>
</feature>
<dbReference type="SUPFAM" id="SSF54197">
    <property type="entry name" value="HIT-like"/>
    <property type="match status" value="1"/>
</dbReference>
<dbReference type="Gene3D" id="3.30.428.70">
    <property type="match status" value="1"/>
</dbReference>
<comment type="caution">
    <text evidence="4">The sequence shown here is derived from an EMBL/GenBank/DDBJ whole genome shotgun (WGS) entry which is preliminary data.</text>
</comment>
<reference evidence="5" key="1">
    <citation type="submission" date="2016-11" db="EMBL/GenBank/DDBJ databases">
        <authorList>
            <person name="Shukria A."/>
            <person name="Stevens D.C."/>
        </authorList>
    </citation>
    <scope>NUCLEOTIDE SEQUENCE [LARGE SCALE GENOMIC DNA]</scope>
    <source>
        <strain evidence="5">Cbfe23</strain>
    </source>
</reference>
<evidence type="ECO:0000259" key="3">
    <source>
        <dbReference type="Pfam" id="PF19327"/>
    </source>
</evidence>
<dbReference type="GO" id="GO:0003877">
    <property type="term" value="F:ATP:ADP adenylyltransferase activity"/>
    <property type="evidence" value="ECO:0007669"/>
    <property type="project" value="InterPro"/>
</dbReference>
<feature type="active site" description="Nucleophile" evidence="1">
    <location>
        <position position="157"/>
    </location>
</feature>
<dbReference type="PIRSF" id="PIRSF000846">
    <property type="entry name" value="ATP_adenylyltr"/>
    <property type="match status" value="1"/>
</dbReference>
<dbReference type="AlphaFoldDB" id="A0A1L9BEZ8"/>
<dbReference type="Pfam" id="PF19327">
    <property type="entry name" value="Ap4A_phos_N"/>
    <property type="match status" value="1"/>
</dbReference>
<dbReference type="GO" id="GO:0009117">
    <property type="term" value="P:nucleotide metabolic process"/>
    <property type="evidence" value="ECO:0007669"/>
    <property type="project" value="InterPro"/>
</dbReference>
<evidence type="ECO:0000256" key="1">
    <source>
        <dbReference type="PIRSR" id="PIRSR000846-1"/>
    </source>
</evidence>
<dbReference type="RefSeq" id="WP_071897283.1">
    <property type="nucleotide sequence ID" value="NZ_MPIN01000002.1"/>
</dbReference>
<keyword evidence="4" id="KW-0808">Transferase</keyword>
<dbReference type="GO" id="GO:0005524">
    <property type="term" value="F:ATP binding"/>
    <property type="evidence" value="ECO:0007669"/>
    <property type="project" value="InterPro"/>
</dbReference>
<dbReference type="InterPro" id="IPR019200">
    <property type="entry name" value="ATP_adenylylTrfase_C"/>
</dbReference>
<organism evidence="4 5">
    <name type="scientific">Cystobacter ferrugineus</name>
    <dbReference type="NCBI Taxonomy" id="83449"/>
    <lineage>
        <taxon>Bacteria</taxon>
        <taxon>Pseudomonadati</taxon>
        <taxon>Myxococcota</taxon>
        <taxon>Myxococcia</taxon>
        <taxon>Myxococcales</taxon>
        <taxon>Cystobacterineae</taxon>
        <taxon>Archangiaceae</taxon>
        <taxon>Cystobacter</taxon>
    </lineage>
</organism>
<dbReference type="OrthoDB" id="421767at2"/>
<protein>
    <submittedName>
        <fullName evidence="4">ATP adenylyltransferase</fullName>
    </submittedName>
</protein>
<keyword evidence="4" id="KW-0548">Nucleotidyltransferase</keyword>
<dbReference type="InterPro" id="IPR036265">
    <property type="entry name" value="HIT-like_sf"/>
</dbReference>
<dbReference type="STRING" id="83449.BON30_07905"/>
<dbReference type="InterPro" id="IPR043171">
    <property type="entry name" value="Ap4A_phos1/2-like"/>
</dbReference>
<name>A0A1L9BEZ8_9BACT</name>
<dbReference type="InterPro" id="IPR045759">
    <property type="entry name" value="Ap4A_phos1/2_N"/>
</dbReference>
<evidence type="ECO:0000259" key="2">
    <source>
        <dbReference type="Pfam" id="PF09830"/>
    </source>
</evidence>
<dbReference type="PANTHER" id="PTHR38420">
    <property type="entry name" value="AP-4-A PHOSPHORYLASE II"/>
    <property type="match status" value="1"/>
</dbReference>
<sequence length="299" mass="32710">MNTRTAPPSLLRPEDLWSRTLEATRHGLATGALQPIATECRTLNHRGVPFQVRMLGRAHLKDERAKREPPRATPFNPFENPDPNLVVGGLTPTHVCLLNKFNVVEHHLLIVTRVFEEQESWLTAADFEALALCMSGLDGLAFYNSGEAAGASQRHKHLQLIPPLGPDGLRVPMETWLSAPLARGVVKTVTDLGFGHVATGLGSWEGVPERDGARMLEAYQALMAAAAMGTTPLPPYNLLATRDWMLLVPRACAESQGINVNAMGFGGSLLVKTEQQRQQLEEQGPMELLRQVTRPVVLG</sequence>